<evidence type="ECO:0000256" key="1">
    <source>
        <dbReference type="SAM" id="Phobius"/>
    </source>
</evidence>
<dbReference type="AlphaFoldDB" id="A0A0A2G437"/>
<keyword evidence="3" id="KW-1185">Reference proteome</keyword>
<accession>A0A0A2G437</accession>
<keyword evidence="1" id="KW-1133">Transmembrane helix</keyword>
<feature type="transmembrane region" description="Helical" evidence="1">
    <location>
        <begin position="21"/>
        <end position="40"/>
    </location>
</feature>
<proteinExistence type="predicted"/>
<evidence type="ECO:0000313" key="3">
    <source>
        <dbReference type="Proteomes" id="UP000030134"/>
    </source>
</evidence>
<dbReference type="STRING" id="266762.HQ36_03440"/>
<keyword evidence="1" id="KW-0472">Membrane</keyword>
<comment type="caution">
    <text evidence="2">The sequence shown here is derived from an EMBL/GenBank/DDBJ whole genome shotgun (WGS) entry which is preliminary data.</text>
</comment>
<reference evidence="2 3" key="1">
    <citation type="submission" date="2014-08" db="EMBL/GenBank/DDBJ databases">
        <title>Porphyromonas gingivicanis strain:COT-022_OH1391 Genome sequencing.</title>
        <authorList>
            <person name="Wallis C."/>
            <person name="Deusch O."/>
            <person name="O'Flynn C."/>
            <person name="Davis I."/>
            <person name="Jospin G."/>
            <person name="Darling A.E."/>
            <person name="Coil D.A."/>
            <person name="Alexiev A."/>
            <person name="Horsfall A."/>
            <person name="Kirkwood N."/>
            <person name="Harris S."/>
            <person name="Eisen J.A."/>
        </authorList>
    </citation>
    <scope>NUCLEOTIDE SEQUENCE [LARGE SCALE GENOMIC DNA]</scope>
    <source>
        <strain evidence="3">COT-022 OH1391</strain>
    </source>
</reference>
<gene>
    <name evidence="2" type="ORF">HQ36_03440</name>
</gene>
<protein>
    <submittedName>
        <fullName evidence="2">Uncharacterized protein</fullName>
    </submittedName>
</protein>
<dbReference type="Proteomes" id="UP000030134">
    <property type="component" value="Unassembled WGS sequence"/>
</dbReference>
<name>A0A0A2G437_9PORP</name>
<dbReference type="EMBL" id="JQZW01000008">
    <property type="protein sequence ID" value="KGN97991.1"/>
    <property type="molecule type" value="Genomic_DNA"/>
</dbReference>
<sequence length="569" mass="65294">MKRNTPPQISLLAFVRLMLHRWPLFLCSIIFFLGVIFVLGKRTVIGNSEYKVGLMVRFSEASEDKILTEKNQPLLLWRMKPAYTPSQIYGWLVSADIIYRSGLKEGFDVEYSQKNFWGRFDVYNNMPIRLFFLDAKDMDTFSLDLLLSEGKAKLSNFRGTFRGQEINIAHECTIEGVGQIADTPFGRVLMADNPGSDEYDRTPLNLAQTINVHRLRGIDIRAKYDWDMNLSLHHGTVFTLKIKTSGSQRRSYQVLSAMLEECNEVVRRHIMEDLTKEHQLLQASIDSIASPFTTSLSPEVKREQKKIFEEYLAQNIANQGIAMYERMIEVTDPPMIQPAPPGNFYVKLILLLLAIVIPIGIIYLIWSYRNTILEKTQLSKFWKKTMPLSFTSKGGVCTDSTIDTLLYRINEDFKLKTSSLEEYRLPNKSIILTTPTPTKEANYWIEKIVEAFQSTERTVRVIELQNSDSTKTYPNSHTIMLRTGYLMSDAFVQDVSLLAEEKAKEVISLFIVPSDKVALLQKEASTTIVLLIAEKTKMEDLCALEEEIVNTSSSLNSIHTMWIEKRLYF</sequence>
<evidence type="ECO:0000313" key="2">
    <source>
        <dbReference type="EMBL" id="KGN97991.1"/>
    </source>
</evidence>
<organism evidence="2 3">
    <name type="scientific">Porphyromonas gingivicanis</name>
    <dbReference type="NCBI Taxonomy" id="266762"/>
    <lineage>
        <taxon>Bacteria</taxon>
        <taxon>Pseudomonadati</taxon>
        <taxon>Bacteroidota</taxon>
        <taxon>Bacteroidia</taxon>
        <taxon>Bacteroidales</taxon>
        <taxon>Porphyromonadaceae</taxon>
        <taxon>Porphyromonas</taxon>
    </lineage>
</organism>
<feature type="transmembrane region" description="Helical" evidence="1">
    <location>
        <begin position="344"/>
        <end position="366"/>
    </location>
</feature>
<keyword evidence="1" id="KW-0812">Transmembrane</keyword>